<dbReference type="CDD" id="cd00167">
    <property type="entry name" value="SANT"/>
    <property type="match status" value="2"/>
</dbReference>
<feature type="region of interest" description="Disordered" evidence="1">
    <location>
        <begin position="134"/>
        <end position="158"/>
    </location>
</feature>
<dbReference type="Gene3D" id="1.10.10.60">
    <property type="entry name" value="Homeodomain-like"/>
    <property type="match status" value="2"/>
</dbReference>
<dbReference type="InterPro" id="IPR001005">
    <property type="entry name" value="SANT/Myb"/>
</dbReference>
<dbReference type="SMART" id="SM00717">
    <property type="entry name" value="SANT"/>
    <property type="match status" value="2"/>
</dbReference>
<feature type="compositionally biased region" description="Low complexity" evidence="1">
    <location>
        <begin position="143"/>
        <end position="152"/>
    </location>
</feature>
<dbReference type="SUPFAM" id="SSF46689">
    <property type="entry name" value="Homeodomain-like"/>
    <property type="match status" value="1"/>
</dbReference>
<dbReference type="PANTHER" id="PTHR45614:SF253">
    <property type="entry name" value="CHROMOSOME UNDETERMINED SCAFFOLD_38, WHOLE GENOME SHOTGUN SEQUENCE"/>
    <property type="match status" value="1"/>
</dbReference>
<reference evidence="4 5" key="1">
    <citation type="submission" date="2024-04" db="EMBL/GenBank/DDBJ databases">
        <title>Tritrichomonas musculus Genome.</title>
        <authorList>
            <person name="Alves-Ferreira E."/>
            <person name="Grigg M."/>
            <person name="Lorenzi H."/>
            <person name="Galac M."/>
        </authorList>
    </citation>
    <scope>NUCLEOTIDE SEQUENCE [LARGE SCALE GENOMIC DNA]</scope>
    <source>
        <strain evidence="4 5">EAF2021</strain>
    </source>
</reference>
<name>A0ABR2KQL0_9EUKA</name>
<accession>A0ABR2KQL0</accession>
<feature type="domain" description="HTH myb-type" evidence="3">
    <location>
        <begin position="6"/>
        <end position="61"/>
    </location>
</feature>
<organism evidence="4 5">
    <name type="scientific">Tritrichomonas musculus</name>
    <dbReference type="NCBI Taxonomy" id="1915356"/>
    <lineage>
        <taxon>Eukaryota</taxon>
        <taxon>Metamonada</taxon>
        <taxon>Parabasalia</taxon>
        <taxon>Tritrichomonadida</taxon>
        <taxon>Tritrichomonadidae</taxon>
        <taxon>Tritrichomonas</taxon>
    </lineage>
</organism>
<dbReference type="PROSITE" id="PS50090">
    <property type="entry name" value="MYB_LIKE"/>
    <property type="match status" value="2"/>
</dbReference>
<evidence type="ECO:0008006" key="6">
    <source>
        <dbReference type="Google" id="ProtNLM"/>
    </source>
</evidence>
<comment type="caution">
    <text evidence="4">The sequence shown here is derived from an EMBL/GenBank/DDBJ whole genome shotgun (WGS) entry which is preliminary data.</text>
</comment>
<feature type="domain" description="Myb-like" evidence="2">
    <location>
        <begin position="6"/>
        <end position="57"/>
    </location>
</feature>
<dbReference type="PANTHER" id="PTHR45614">
    <property type="entry name" value="MYB PROTEIN-RELATED"/>
    <property type="match status" value="1"/>
</dbReference>
<dbReference type="PROSITE" id="PS51294">
    <property type="entry name" value="HTH_MYB"/>
    <property type="match status" value="2"/>
</dbReference>
<keyword evidence="5" id="KW-1185">Reference proteome</keyword>
<evidence type="ECO:0000256" key="1">
    <source>
        <dbReference type="SAM" id="MobiDB-lite"/>
    </source>
</evidence>
<evidence type="ECO:0000313" key="4">
    <source>
        <dbReference type="EMBL" id="KAK8893439.1"/>
    </source>
</evidence>
<dbReference type="InterPro" id="IPR017930">
    <property type="entry name" value="Myb_dom"/>
</dbReference>
<dbReference type="EMBL" id="JAPFFF010000003">
    <property type="protein sequence ID" value="KAK8893439.1"/>
    <property type="molecule type" value="Genomic_DNA"/>
</dbReference>
<dbReference type="InterPro" id="IPR050560">
    <property type="entry name" value="MYB_TF"/>
</dbReference>
<evidence type="ECO:0000313" key="5">
    <source>
        <dbReference type="Proteomes" id="UP001470230"/>
    </source>
</evidence>
<protein>
    <recommendedName>
        <fullName evidence="6">Myb-like DNA-binding domain containing protein</fullName>
    </recommendedName>
</protein>
<feature type="domain" description="Myb-like" evidence="2">
    <location>
        <begin position="58"/>
        <end position="108"/>
    </location>
</feature>
<dbReference type="Pfam" id="PF00249">
    <property type="entry name" value="Myb_DNA-binding"/>
    <property type="match status" value="2"/>
</dbReference>
<evidence type="ECO:0000259" key="3">
    <source>
        <dbReference type="PROSITE" id="PS51294"/>
    </source>
</evidence>
<proteinExistence type="predicted"/>
<feature type="domain" description="HTH myb-type" evidence="3">
    <location>
        <begin position="66"/>
        <end position="112"/>
    </location>
</feature>
<gene>
    <name evidence="4" type="ORF">M9Y10_021861</name>
</gene>
<sequence length="225" mass="26109">MSGVLHKFQSRRKFTTEEDQIIRAFVAQYGESCWDFIAPNIPGRTPRQCRNRYRNNLKPNFTSAQWTIEEDICLRNKYNELGPRWTLISQYFHGRSPSSIKNRWNYYVSKQDFPNCVLPNDFSYSQKLNSLNPEEEDVDKAYSPSSSSSSPSEVRNNTPIDIEIENRKVLQQRVTPSSNMMGLRPPMFNDSDIKTLQNDLPPILSDKEIAEIESLFDDVDLITSI</sequence>
<dbReference type="InterPro" id="IPR009057">
    <property type="entry name" value="Homeodomain-like_sf"/>
</dbReference>
<evidence type="ECO:0000259" key="2">
    <source>
        <dbReference type="PROSITE" id="PS50090"/>
    </source>
</evidence>
<dbReference type="Proteomes" id="UP001470230">
    <property type="component" value="Unassembled WGS sequence"/>
</dbReference>